<protein>
    <submittedName>
        <fullName evidence="1">Uncharacterized protein</fullName>
    </submittedName>
</protein>
<reference evidence="2" key="1">
    <citation type="journal article" date="2013" name="Proc. Natl. Acad. Sci. U.S.A.">
        <title>Genome structure and metabolic features in the red seaweed Chondrus crispus shed light on evolution of the Archaeplastida.</title>
        <authorList>
            <person name="Collen J."/>
            <person name="Porcel B."/>
            <person name="Carre W."/>
            <person name="Ball S.G."/>
            <person name="Chaparro C."/>
            <person name="Tonon T."/>
            <person name="Barbeyron T."/>
            <person name="Michel G."/>
            <person name="Noel B."/>
            <person name="Valentin K."/>
            <person name="Elias M."/>
            <person name="Artiguenave F."/>
            <person name="Arun A."/>
            <person name="Aury J.M."/>
            <person name="Barbosa-Neto J.F."/>
            <person name="Bothwell J.H."/>
            <person name="Bouget F.Y."/>
            <person name="Brillet L."/>
            <person name="Cabello-Hurtado F."/>
            <person name="Capella-Gutierrez S."/>
            <person name="Charrier B."/>
            <person name="Cladiere L."/>
            <person name="Cock J.M."/>
            <person name="Coelho S.M."/>
            <person name="Colleoni C."/>
            <person name="Czjzek M."/>
            <person name="Da Silva C."/>
            <person name="Delage L."/>
            <person name="Denoeud F."/>
            <person name="Deschamps P."/>
            <person name="Dittami S.M."/>
            <person name="Gabaldon T."/>
            <person name="Gachon C.M."/>
            <person name="Groisillier A."/>
            <person name="Herve C."/>
            <person name="Jabbari K."/>
            <person name="Katinka M."/>
            <person name="Kloareg B."/>
            <person name="Kowalczyk N."/>
            <person name="Labadie K."/>
            <person name="Leblanc C."/>
            <person name="Lopez P.J."/>
            <person name="McLachlan D.H."/>
            <person name="Meslet-Cladiere L."/>
            <person name="Moustafa A."/>
            <person name="Nehr Z."/>
            <person name="Nyvall Collen P."/>
            <person name="Panaud O."/>
            <person name="Partensky F."/>
            <person name="Poulain J."/>
            <person name="Rensing S.A."/>
            <person name="Rousvoal S."/>
            <person name="Samson G."/>
            <person name="Symeonidi A."/>
            <person name="Weissenbach J."/>
            <person name="Zambounis A."/>
            <person name="Wincker P."/>
            <person name="Boyen C."/>
        </authorList>
    </citation>
    <scope>NUCLEOTIDE SEQUENCE [LARGE SCALE GENOMIC DNA]</scope>
    <source>
        <strain evidence="2">cv. Stackhouse</strain>
    </source>
</reference>
<dbReference type="Proteomes" id="UP000012073">
    <property type="component" value="Unassembled WGS sequence"/>
</dbReference>
<accession>R7Q6W8</accession>
<dbReference type="AlphaFoldDB" id="R7Q6W8"/>
<dbReference type="EMBL" id="HG001634">
    <property type="protein sequence ID" value="CDF33116.1"/>
    <property type="molecule type" value="Genomic_DNA"/>
</dbReference>
<organism evidence="1 2">
    <name type="scientific">Chondrus crispus</name>
    <name type="common">Carrageen Irish moss</name>
    <name type="synonym">Polymorpha crispa</name>
    <dbReference type="NCBI Taxonomy" id="2769"/>
    <lineage>
        <taxon>Eukaryota</taxon>
        <taxon>Rhodophyta</taxon>
        <taxon>Florideophyceae</taxon>
        <taxon>Rhodymeniophycidae</taxon>
        <taxon>Gigartinales</taxon>
        <taxon>Gigartinaceae</taxon>
        <taxon>Chondrus</taxon>
    </lineage>
</organism>
<dbReference type="Gramene" id="CDF33116">
    <property type="protein sequence ID" value="CDF33116"/>
    <property type="gene ID" value="CHC_T00001972001"/>
</dbReference>
<evidence type="ECO:0000313" key="2">
    <source>
        <dbReference type="Proteomes" id="UP000012073"/>
    </source>
</evidence>
<name>R7Q6W8_CHOCR</name>
<sequence>MEENYEDSRFKDGNRIPCRNAAKIFVHGAKAGSEARLENATSTDVSDFQLLPTDLVSASAKHIHLAGIRMEVNSTLIQAW</sequence>
<dbReference type="RefSeq" id="XP_005712919.1">
    <property type="nucleotide sequence ID" value="XM_005712862.1"/>
</dbReference>
<gene>
    <name evidence="1" type="ORF">CHC_T00001972001</name>
</gene>
<evidence type="ECO:0000313" key="1">
    <source>
        <dbReference type="EMBL" id="CDF33116.1"/>
    </source>
</evidence>
<dbReference type="KEGG" id="ccp:CHC_T00001972001"/>
<proteinExistence type="predicted"/>
<dbReference type="GeneID" id="17320646"/>
<keyword evidence="2" id="KW-1185">Reference proteome</keyword>